<gene>
    <name evidence="2" type="ORF">AVEN_267709_1</name>
</gene>
<reference evidence="2 3" key="1">
    <citation type="journal article" date="2019" name="Sci. Rep.">
        <title>Orb-weaving spider Araneus ventricosus genome elucidates the spidroin gene catalogue.</title>
        <authorList>
            <person name="Kono N."/>
            <person name="Nakamura H."/>
            <person name="Ohtoshi R."/>
            <person name="Moran D.A.P."/>
            <person name="Shinohara A."/>
            <person name="Yoshida Y."/>
            <person name="Fujiwara M."/>
            <person name="Mori M."/>
            <person name="Tomita M."/>
            <person name="Arakawa K."/>
        </authorList>
    </citation>
    <scope>NUCLEOTIDE SEQUENCE [LARGE SCALE GENOMIC DNA]</scope>
</reference>
<evidence type="ECO:0000313" key="2">
    <source>
        <dbReference type="EMBL" id="GBM08436.1"/>
    </source>
</evidence>
<organism evidence="2 3">
    <name type="scientific">Araneus ventricosus</name>
    <name type="common">Orbweaver spider</name>
    <name type="synonym">Epeira ventricosa</name>
    <dbReference type="NCBI Taxonomy" id="182803"/>
    <lineage>
        <taxon>Eukaryota</taxon>
        <taxon>Metazoa</taxon>
        <taxon>Ecdysozoa</taxon>
        <taxon>Arthropoda</taxon>
        <taxon>Chelicerata</taxon>
        <taxon>Arachnida</taxon>
        <taxon>Araneae</taxon>
        <taxon>Araneomorphae</taxon>
        <taxon>Entelegynae</taxon>
        <taxon>Araneoidea</taxon>
        <taxon>Araneidae</taxon>
        <taxon>Araneus</taxon>
    </lineage>
</organism>
<evidence type="ECO:0000256" key="1">
    <source>
        <dbReference type="SAM" id="MobiDB-lite"/>
    </source>
</evidence>
<protein>
    <submittedName>
        <fullName evidence="2">Uncharacterized protein</fullName>
    </submittedName>
</protein>
<dbReference type="EMBL" id="BGPR01000257">
    <property type="protein sequence ID" value="GBM08436.1"/>
    <property type="molecule type" value="Genomic_DNA"/>
</dbReference>
<dbReference type="Proteomes" id="UP000499080">
    <property type="component" value="Unassembled WGS sequence"/>
</dbReference>
<keyword evidence="3" id="KW-1185">Reference proteome</keyword>
<evidence type="ECO:0000313" key="3">
    <source>
        <dbReference type="Proteomes" id="UP000499080"/>
    </source>
</evidence>
<comment type="caution">
    <text evidence="2">The sequence shown here is derived from an EMBL/GenBank/DDBJ whole genome shotgun (WGS) entry which is preliminary data.</text>
</comment>
<name>A0A4Y2CWX9_ARAVE</name>
<feature type="region of interest" description="Disordered" evidence="1">
    <location>
        <begin position="73"/>
        <end position="92"/>
    </location>
</feature>
<proteinExistence type="predicted"/>
<sequence>MLNRGQMTRTTLELARPLHTSTPHQRGYVWFPMYGVACKSYIPGESSVESGFEPGTFPPRSRDLTIRLPRHFNNSEKKSKRSVPTRLSRIFT</sequence>
<accession>A0A4Y2CWX9</accession>
<dbReference type="AlphaFoldDB" id="A0A4Y2CWX9"/>